<feature type="transmembrane region" description="Helical" evidence="1">
    <location>
        <begin position="35"/>
        <end position="55"/>
    </location>
</feature>
<comment type="caution">
    <text evidence="2">The sequence shown here is derived from an EMBL/GenBank/DDBJ whole genome shotgun (WGS) entry which is preliminary data.</text>
</comment>
<dbReference type="Proteomes" id="UP000320516">
    <property type="component" value="Unassembled WGS sequence"/>
</dbReference>
<keyword evidence="1" id="KW-0812">Transmembrane</keyword>
<name>A0A560KA21_9PROT</name>
<reference evidence="2 3" key="1">
    <citation type="submission" date="2019-06" db="EMBL/GenBank/DDBJ databases">
        <title>Genomic Encyclopedia of Type Strains, Phase IV (KMG-V): Genome sequencing to study the core and pangenomes of soil and plant-associated prokaryotes.</title>
        <authorList>
            <person name="Whitman W."/>
        </authorList>
    </citation>
    <scope>NUCLEOTIDE SEQUENCE [LARGE SCALE GENOMIC DNA]</scope>
    <source>
        <strain evidence="2 3">BR 12005</strain>
    </source>
</reference>
<protein>
    <submittedName>
        <fullName evidence="2">Uncharacterized protein</fullName>
    </submittedName>
</protein>
<accession>A0A560KA21</accession>
<organism evidence="2 3">
    <name type="scientific">Nitrospirillum amazonense</name>
    <dbReference type="NCBI Taxonomy" id="28077"/>
    <lineage>
        <taxon>Bacteria</taxon>
        <taxon>Pseudomonadati</taxon>
        <taxon>Pseudomonadota</taxon>
        <taxon>Alphaproteobacteria</taxon>
        <taxon>Rhodospirillales</taxon>
        <taxon>Azospirillaceae</taxon>
        <taxon>Nitrospirillum</taxon>
    </lineage>
</organism>
<dbReference type="EMBL" id="VITV01000002">
    <property type="protein sequence ID" value="TWB80183.1"/>
    <property type="molecule type" value="Genomic_DNA"/>
</dbReference>
<evidence type="ECO:0000313" key="2">
    <source>
        <dbReference type="EMBL" id="TWB80183.1"/>
    </source>
</evidence>
<gene>
    <name evidence="2" type="ORF">FBZ87_102607</name>
</gene>
<feature type="transmembrane region" description="Helical" evidence="1">
    <location>
        <begin position="67"/>
        <end position="87"/>
    </location>
</feature>
<evidence type="ECO:0000313" key="3">
    <source>
        <dbReference type="Proteomes" id="UP000320516"/>
    </source>
</evidence>
<sequence>MLEIMLGGFMLIAMVLIVLEYSLLFIAFRVLKNGAARVVALGLSFAAALGAYHFIGTLTDWFTSHEGRLLYAIPAVGPAIGLVFLLVRFTKKLDAMDEQNSQ</sequence>
<feature type="transmembrane region" description="Helical" evidence="1">
    <location>
        <begin position="6"/>
        <end position="28"/>
    </location>
</feature>
<keyword evidence="1" id="KW-1133">Transmembrane helix</keyword>
<evidence type="ECO:0000256" key="1">
    <source>
        <dbReference type="SAM" id="Phobius"/>
    </source>
</evidence>
<dbReference type="AlphaFoldDB" id="A0A560KA21"/>
<dbReference type="RefSeq" id="WP_145609593.1">
    <property type="nucleotide sequence ID" value="NZ_JARPAF010000002.1"/>
</dbReference>
<keyword evidence="1" id="KW-0472">Membrane</keyword>
<proteinExistence type="predicted"/>